<dbReference type="AlphaFoldDB" id="A0AAV6M433"/>
<organism evidence="2 3">
    <name type="scientific">Cucurbita argyrosperma subsp. sororia</name>
    <dbReference type="NCBI Taxonomy" id="37648"/>
    <lineage>
        <taxon>Eukaryota</taxon>
        <taxon>Viridiplantae</taxon>
        <taxon>Streptophyta</taxon>
        <taxon>Embryophyta</taxon>
        <taxon>Tracheophyta</taxon>
        <taxon>Spermatophyta</taxon>
        <taxon>Magnoliopsida</taxon>
        <taxon>eudicotyledons</taxon>
        <taxon>Gunneridae</taxon>
        <taxon>Pentapetalae</taxon>
        <taxon>rosids</taxon>
        <taxon>fabids</taxon>
        <taxon>Cucurbitales</taxon>
        <taxon>Cucurbitaceae</taxon>
        <taxon>Cucurbiteae</taxon>
        <taxon>Cucurbita</taxon>
    </lineage>
</organism>
<feature type="non-terminal residue" evidence="2">
    <location>
        <position position="1"/>
    </location>
</feature>
<reference evidence="2 3" key="1">
    <citation type="journal article" date="2021" name="Hortic Res">
        <title>The domestication of Cucurbita argyrosperma as revealed by the genome of its wild relative.</title>
        <authorList>
            <person name="Barrera-Redondo J."/>
            <person name="Sanchez-de la Vega G."/>
            <person name="Aguirre-Liguori J.A."/>
            <person name="Castellanos-Morales G."/>
            <person name="Gutierrez-Guerrero Y.T."/>
            <person name="Aguirre-Dugua X."/>
            <person name="Aguirre-Planter E."/>
            <person name="Tenaillon M.I."/>
            <person name="Lira-Saade R."/>
            <person name="Eguiarte L.E."/>
        </authorList>
    </citation>
    <scope>NUCLEOTIDE SEQUENCE [LARGE SCALE GENOMIC DNA]</scope>
    <source>
        <strain evidence="2">JBR-2021</strain>
    </source>
</reference>
<evidence type="ECO:0000313" key="2">
    <source>
        <dbReference type="EMBL" id="KAG6575041.1"/>
    </source>
</evidence>
<feature type="compositionally biased region" description="Basic and acidic residues" evidence="1">
    <location>
        <begin position="72"/>
        <end position="83"/>
    </location>
</feature>
<proteinExistence type="predicted"/>
<feature type="compositionally biased region" description="Acidic residues" evidence="1">
    <location>
        <begin position="92"/>
        <end position="103"/>
    </location>
</feature>
<keyword evidence="3" id="KW-1185">Reference proteome</keyword>
<dbReference type="PANTHER" id="PTHR35726">
    <property type="entry name" value="GLUTAMIC ACID-RICH PROTEIN-LIKE"/>
    <property type="match status" value="1"/>
</dbReference>
<dbReference type="PANTHER" id="PTHR35726:SF5">
    <property type="match status" value="1"/>
</dbReference>
<dbReference type="Proteomes" id="UP000685013">
    <property type="component" value="Chromosome 17"/>
</dbReference>
<sequence>MNNASSLFLWEDTADSEVDRLLSHPHQLESAVDDPEDARSCSCDDYATDRSAVDLQDDGDGDEDRAVGSTGDDARSSHLDETRPSGATLEYSSEEDEEEEEESNNNVGAIRDMNEMEDKLFWDTCMEGGYP</sequence>
<name>A0AAV6M433_9ROSI</name>
<evidence type="ECO:0000313" key="3">
    <source>
        <dbReference type="Proteomes" id="UP000685013"/>
    </source>
</evidence>
<dbReference type="EMBL" id="JAGKQH010000017">
    <property type="protein sequence ID" value="KAG6575041.1"/>
    <property type="molecule type" value="Genomic_DNA"/>
</dbReference>
<comment type="caution">
    <text evidence="2">The sequence shown here is derived from an EMBL/GenBank/DDBJ whole genome shotgun (WGS) entry which is preliminary data.</text>
</comment>
<protein>
    <submittedName>
        <fullName evidence="2">Uncharacterized protein</fullName>
    </submittedName>
</protein>
<feature type="region of interest" description="Disordered" evidence="1">
    <location>
        <begin position="25"/>
        <end position="115"/>
    </location>
</feature>
<evidence type="ECO:0000256" key="1">
    <source>
        <dbReference type="SAM" id="MobiDB-lite"/>
    </source>
</evidence>
<accession>A0AAV6M433</accession>
<gene>
    <name evidence="2" type="ORF">SDJN03_25680</name>
</gene>